<sequence>MLTNYTYLLGNETPTAWATFHRTTLARLGDLDADSASEQRNRELSTPATTTWPKKLLHRPQHQLVSYHNEPQLQKQKTAKLRSWPKQQSQTGNRFTSILSKHASILQWHAPSTSNHSFDSRWNFSWRSPPIATHSHFFNSAGLPQSFELAYTYTQPYSRSPSMAIAHTTRPKNKRGLRCIRLRSLLTLETNIMLFLHCG</sequence>
<reference evidence="1 2" key="1">
    <citation type="journal article" date="2018" name="Nat. Ecol. Evol.">
        <title>Pezizomycetes genomes reveal the molecular basis of ectomycorrhizal truffle lifestyle.</title>
        <authorList>
            <person name="Murat C."/>
            <person name="Payen T."/>
            <person name="Noel B."/>
            <person name="Kuo A."/>
            <person name="Morin E."/>
            <person name="Chen J."/>
            <person name="Kohler A."/>
            <person name="Krizsan K."/>
            <person name="Balestrini R."/>
            <person name="Da Silva C."/>
            <person name="Montanini B."/>
            <person name="Hainaut M."/>
            <person name="Levati E."/>
            <person name="Barry K.W."/>
            <person name="Belfiori B."/>
            <person name="Cichocki N."/>
            <person name="Clum A."/>
            <person name="Dockter R.B."/>
            <person name="Fauchery L."/>
            <person name="Guy J."/>
            <person name="Iotti M."/>
            <person name="Le Tacon F."/>
            <person name="Lindquist E.A."/>
            <person name="Lipzen A."/>
            <person name="Malagnac F."/>
            <person name="Mello A."/>
            <person name="Molinier V."/>
            <person name="Miyauchi S."/>
            <person name="Poulain J."/>
            <person name="Riccioni C."/>
            <person name="Rubini A."/>
            <person name="Sitrit Y."/>
            <person name="Splivallo R."/>
            <person name="Traeger S."/>
            <person name="Wang M."/>
            <person name="Zifcakova L."/>
            <person name="Wipf D."/>
            <person name="Zambonelli A."/>
            <person name="Paolocci F."/>
            <person name="Nowrousian M."/>
            <person name="Ottonello S."/>
            <person name="Baldrian P."/>
            <person name="Spatafora J.W."/>
            <person name="Henrissat B."/>
            <person name="Nagy L.G."/>
            <person name="Aury J.M."/>
            <person name="Wincker P."/>
            <person name="Grigoriev I.V."/>
            <person name="Bonfante P."/>
            <person name="Martin F.M."/>
        </authorList>
    </citation>
    <scope>NUCLEOTIDE SEQUENCE [LARGE SCALE GENOMIC DNA]</scope>
    <source>
        <strain evidence="1 2">RN42</strain>
    </source>
</reference>
<accession>A0A3N4HT38</accession>
<name>A0A3N4HT38_ASCIM</name>
<gene>
    <name evidence="1" type="ORF">BJ508DRAFT_23731</name>
</gene>
<evidence type="ECO:0000313" key="1">
    <source>
        <dbReference type="EMBL" id="RPA75151.1"/>
    </source>
</evidence>
<dbReference type="EMBL" id="ML119770">
    <property type="protein sequence ID" value="RPA75151.1"/>
    <property type="molecule type" value="Genomic_DNA"/>
</dbReference>
<proteinExistence type="predicted"/>
<evidence type="ECO:0000313" key="2">
    <source>
        <dbReference type="Proteomes" id="UP000275078"/>
    </source>
</evidence>
<organism evidence="1 2">
    <name type="scientific">Ascobolus immersus RN42</name>
    <dbReference type="NCBI Taxonomy" id="1160509"/>
    <lineage>
        <taxon>Eukaryota</taxon>
        <taxon>Fungi</taxon>
        <taxon>Dikarya</taxon>
        <taxon>Ascomycota</taxon>
        <taxon>Pezizomycotina</taxon>
        <taxon>Pezizomycetes</taxon>
        <taxon>Pezizales</taxon>
        <taxon>Ascobolaceae</taxon>
        <taxon>Ascobolus</taxon>
    </lineage>
</organism>
<keyword evidence="2" id="KW-1185">Reference proteome</keyword>
<dbReference type="AlphaFoldDB" id="A0A3N4HT38"/>
<dbReference type="Proteomes" id="UP000275078">
    <property type="component" value="Unassembled WGS sequence"/>
</dbReference>
<protein>
    <submittedName>
        <fullName evidence="1">Uncharacterized protein</fullName>
    </submittedName>
</protein>